<sequence>MDKEKQERMIVREFQDIKWMTLEQFIDRANFYISCGYGTAMTHFIDAISCHPRISKPMLGQVLHKVDEIRELWDGVTLGRKIQEAPEPKLAEQYLNELTFIEAQLYGAKSGDVIQILGKRFRVEPLDEEGASST</sequence>
<name>A0A559IZG9_9BACL</name>
<evidence type="ECO:0000313" key="2">
    <source>
        <dbReference type="Proteomes" id="UP000318102"/>
    </source>
</evidence>
<comment type="caution">
    <text evidence="1">The sequence shown here is derived from an EMBL/GenBank/DDBJ whole genome shotgun (WGS) entry which is preliminary data.</text>
</comment>
<proteinExistence type="predicted"/>
<reference evidence="1 2" key="1">
    <citation type="submission" date="2019-07" db="EMBL/GenBank/DDBJ databases">
        <authorList>
            <person name="Kim J."/>
        </authorList>
    </citation>
    <scope>NUCLEOTIDE SEQUENCE [LARGE SCALE GENOMIC DNA]</scope>
    <source>
        <strain evidence="1 2">N4</strain>
    </source>
</reference>
<dbReference type="Proteomes" id="UP000318102">
    <property type="component" value="Unassembled WGS sequence"/>
</dbReference>
<dbReference type="RefSeq" id="WP_144989104.1">
    <property type="nucleotide sequence ID" value="NZ_VNJK01000001.1"/>
</dbReference>
<protein>
    <submittedName>
        <fullName evidence="1">Uncharacterized protein</fullName>
    </submittedName>
</protein>
<organism evidence="1 2">
    <name type="scientific">Paenibacillus agilis</name>
    <dbReference type="NCBI Taxonomy" id="3020863"/>
    <lineage>
        <taxon>Bacteria</taxon>
        <taxon>Bacillati</taxon>
        <taxon>Bacillota</taxon>
        <taxon>Bacilli</taxon>
        <taxon>Bacillales</taxon>
        <taxon>Paenibacillaceae</taxon>
        <taxon>Paenibacillus</taxon>
    </lineage>
</organism>
<keyword evidence="2" id="KW-1185">Reference proteome</keyword>
<evidence type="ECO:0000313" key="1">
    <source>
        <dbReference type="EMBL" id="TVX93025.1"/>
    </source>
</evidence>
<dbReference type="OrthoDB" id="2662298at2"/>
<accession>A0A559IZG9</accession>
<gene>
    <name evidence="1" type="ORF">FPZ44_08120</name>
</gene>
<dbReference type="EMBL" id="VNJK01000001">
    <property type="protein sequence ID" value="TVX93025.1"/>
    <property type="molecule type" value="Genomic_DNA"/>
</dbReference>
<dbReference type="AlphaFoldDB" id="A0A559IZG9"/>